<organism evidence="11 12">
    <name type="scientific">Acrocarpospora macrocephala</name>
    <dbReference type="NCBI Taxonomy" id="150177"/>
    <lineage>
        <taxon>Bacteria</taxon>
        <taxon>Bacillati</taxon>
        <taxon>Actinomycetota</taxon>
        <taxon>Actinomycetes</taxon>
        <taxon>Streptosporangiales</taxon>
        <taxon>Streptosporangiaceae</taxon>
        <taxon>Acrocarpospora</taxon>
    </lineage>
</organism>
<evidence type="ECO:0000256" key="3">
    <source>
        <dbReference type="ARBA" id="ARBA00022679"/>
    </source>
</evidence>
<dbReference type="AlphaFoldDB" id="A0A5M3X4Q6"/>
<sequence length="385" mass="40665">MAQGVGLLGSAGRAPAWVALNRVTARCASGMRGITGFVAGIAGLLSIAPPVATEWLLPAVAITFVWTGLFAWIAWRWGLAVWLVTGEILLTTVLCLLQDRLVAAELLAGGASWIAGVVTMTIVVVSLAWPPLAAVLGGLVVAVAHLVGAQAAGVADGGYTAAGINIVQIGATAVLATLLRSAARAADKQLSQLRDFEQRATIEQERRTDERLQNSRMHGSFLATLMVIGAGGIRATSPMLRETAAAQLLELERIAQTTEPRTAFVALDQRVHEVAARAGLKVKEHLSPCAVPWFVADAFTEAVAEALANVLRHARTESAEVSLTTDDGQVRIEIVDHGTGFDRASVPDHRYGIRISIIERLEAVGGTADVTSDSQGTRVDLRWSP</sequence>
<keyword evidence="8 9" id="KW-0472">Membrane</keyword>
<evidence type="ECO:0000256" key="9">
    <source>
        <dbReference type="SAM" id="Phobius"/>
    </source>
</evidence>
<keyword evidence="7" id="KW-0902">Two-component regulatory system</keyword>
<gene>
    <name evidence="11" type="ORF">Amac_087060</name>
</gene>
<keyword evidence="3" id="KW-0808">Transferase</keyword>
<evidence type="ECO:0000256" key="8">
    <source>
        <dbReference type="ARBA" id="ARBA00023136"/>
    </source>
</evidence>
<dbReference type="InterPro" id="IPR036890">
    <property type="entry name" value="HATPase_C_sf"/>
</dbReference>
<name>A0A5M3X4Q6_9ACTN</name>
<evidence type="ECO:0000313" key="11">
    <source>
        <dbReference type="EMBL" id="GES15109.1"/>
    </source>
</evidence>
<comment type="caution">
    <text evidence="11">The sequence shown here is derived from an EMBL/GenBank/DDBJ whole genome shotgun (WGS) entry which is preliminary data.</text>
</comment>
<feature type="transmembrane region" description="Helical" evidence="9">
    <location>
        <begin position="135"/>
        <end position="155"/>
    </location>
</feature>
<evidence type="ECO:0000256" key="7">
    <source>
        <dbReference type="ARBA" id="ARBA00023012"/>
    </source>
</evidence>
<keyword evidence="4 9" id="KW-0812">Transmembrane</keyword>
<evidence type="ECO:0000256" key="2">
    <source>
        <dbReference type="ARBA" id="ARBA00022475"/>
    </source>
</evidence>
<dbReference type="InterPro" id="IPR050482">
    <property type="entry name" value="Sensor_HK_TwoCompSys"/>
</dbReference>
<feature type="transmembrane region" description="Helical" evidence="9">
    <location>
        <begin position="30"/>
        <end position="48"/>
    </location>
</feature>
<dbReference type="CDD" id="cd16917">
    <property type="entry name" value="HATPase_UhpB-NarQ-NarX-like"/>
    <property type="match status" value="1"/>
</dbReference>
<dbReference type="InterPro" id="IPR003594">
    <property type="entry name" value="HATPase_dom"/>
</dbReference>
<dbReference type="PANTHER" id="PTHR24421:SF37">
    <property type="entry name" value="SENSOR HISTIDINE KINASE NARS"/>
    <property type="match status" value="1"/>
</dbReference>
<evidence type="ECO:0000259" key="10">
    <source>
        <dbReference type="Pfam" id="PF02518"/>
    </source>
</evidence>
<feature type="transmembrane region" description="Helical" evidence="9">
    <location>
        <begin position="106"/>
        <end position="129"/>
    </location>
</feature>
<keyword evidence="12" id="KW-1185">Reference proteome</keyword>
<reference evidence="11 12" key="1">
    <citation type="submission" date="2019-10" db="EMBL/GenBank/DDBJ databases">
        <title>Whole genome shotgun sequence of Acrocarpospora macrocephala NBRC 16266.</title>
        <authorList>
            <person name="Ichikawa N."/>
            <person name="Kimura A."/>
            <person name="Kitahashi Y."/>
            <person name="Komaki H."/>
            <person name="Oguchi A."/>
        </authorList>
    </citation>
    <scope>NUCLEOTIDE SEQUENCE [LARGE SCALE GENOMIC DNA]</scope>
    <source>
        <strain evidence="11 12">NBRC 16266</strain>
    </source>
</reference>
<feature type="transmembrane region" description="Helical" evidence="9">
    <location>
        <begin position="79"/>
        <end position="97"/>
    </location>
</feature>
<dbReference type="Proteomes" id="UP000331127">
    <property type="component" value="Unassembled WGS sequence"/>
</dbReference>
<dbReference type="GO" id="GO:0005886">
    <property type="term" value="C:plasma membrane"/>
    <property type="evidence" value="ECO:0007669"/>
    <property type="project" value="UniProtKB-SubCell"/>
</dbReference>
<dbReference type="GO" id="GO:0000160">
    <property type="term" value="P:phosphorelay signal transduction system"/>
    <property type="evidence" value="ECO:0007669"/>
    <property type="project" value="UniProtKB-KW"/>
</dbReference>
<protein>
    <recommendedName>
        <fullName evidence="10">Histidine kinase/HSP90-like ATPase domain-containing protein</fullName>
    </recommendedName>
</protein>
<dbReference type="PANTHER" id="PTHR24421">
    <property type="entry name" value="NITRATE/NITRITE SENSOR PROTEIN NARX-RELATED"/>
    <property type="match status" value="1"/>
</dbReference>
<dbReference type="GO" id="GO:0016301">
    <property type="term" value="F:kinase activity"/>
    <property type="evidence" value="ECO:0007669"/>
    <property type="project" value="UniProtKB-KW"/>
</dbReference>
<dbReference type="Pfam" id="PF02518">
    <property type="entry name" value="HATPase_c"/>
    <property type="match status" value="1"/>
</dbReference>
<dbReference type="EMBL" id="BLAE01000070">
    <property type="protein sequence ID" value="GES15109.1"/>
    <property type="molecule type" value="Genomic_DNA"/>
</dbReference>
<evidence type="ECO:0000256" key="5">
    <source>
        <dbReference type="ARBA" id="ARBA00022777"/>
    </source>
</evidence>
<keyword evidence="5" id="KW-0418">Kinase</keyword>
<evidence type="ECO:0000256" key="6">
    <source>
        <dbReference type="ARBA" id="ARBA00022989"/>
    </source>
</evidence>
<comment type="subcellular location">
    <subcellularLocation>
        <location evidence="1">Cell membrane</location>
        <topology evidence="1">Multi-pass membrane protein</topology>
    </subcellularLocation>
</comment>
<dbReference type="Gene3D" id="3.30.565.10">
    <property type="entry name" value="Histidine kinase-like ATPase, C-terminal domain"/>
    <property type="match status" value="1"/>
</dbReference>
<feature type="transmembrane region" description="Helical" evidence="9">
    <location>
        <begin position="162"/>
        <end position="183"/>
    </location>
</feature>
<feature type="domain" description="Histidine kinase/HSP90-like ATPase" evidence="10">
    <location>
        <begin position="297"/>
        <end position="382"/>
    </location>
</feature>
<dbReference type="SUPFAM" id="SSF55874">
    <property type="entry name" value="ATPase domain of HSP90 chaperone/DNA topoisomerase II/histidine kinase"/>
    <property type="match status" value="1"/>
</dbReference>
<proteinExistence type="predicted"/>
<evidence type="ECO:0000313" key="12">
    <source>
        <dbReference type="Proteomes" id="UP000331127"/>
    </source>
</evidence>
<evidence type="ECO:0000256" key="1">
    <source>
        <dbReference type="ARBA" id="ARBA00004651"/>
    </source>
</evidence>
<accession>A0A5M3X4Q6</accession>
<keyword evidence="6 9" id="KW-1133">Transmembrane helix</keyword>
<evidence type="ECO:0000256" key="4">
    <source>
        <dbReference type="ARBA" id="ARBA00022692"/>
    </source>
</evidence>
<keyword evidence="2" id="KW-1003">Cell membrane</keyword>